<dbReference type="GO" id="GO:0051539">
    <property type="term" value="F:4 iron, 4 sulfur cluster binding"/>
    <property type="evidence" value="ECO:0007669"/>
    <property type="project" value="UniProtKB-KW"/>
</dbReference>
<reference evidence="8 9" key="1">
    <citation type="submission" date="2012-01" db="EMBL/GenBank/DDBJ databases">
        <title>Complete sequence of chromosome of Clostridium pasteurianum BC1.</title>
        <authorList>
            <consortium name="US DOE Joint Genome Institute"/>
            <person name="Lucas S."/>
            <person name="Han J."/>
            <person name="Lapidus A."/>
            <person name="Cheng J.-F."/>
            <person name="Goodwin L."/>
            <person name="Pitluck S."/>
            <person name="Peters L."/>
            <person name="Mikhailova N."/>
            <person name="Teshima H."/>
            <person name="Detter J.C."/>
            <person name="Han C."/>
            <person name="Tapia R."/>
            <person name="Land M."/>
            <person name="Hauser L."/>
            <person name="Kyrpides N."/>
            <person name="Ivanova N."/>
            <person name="Pagani I."/>
            <person name="Dunn J."/>
            <person name="Taghavi S."/>
            <person name="Francis A."/>
            <person name="van der Lelie D."/>
            <person name="Woyke T."/>
        </authorList>
    </citation>
    <scope>NUCLEOTIDE SEQUENCE [LARGE SCALE GENOMIC DNA]</scope>
    <source>
        <strain evidence="8 9">BC1</strain>
    </source>
</reference>
<keyword evidence="4" id="KW-0479">Metal-binding</keyword>
<dbReference type="Proteomes" id="UP000013523">
    <property type="component" value="Chromosome"/>
</dbReference>
<dbReference type="SUPFAM" id="SSF102114">
    <property type="entry name" value="Radical SAM enzymes"/>
    <property type="match status" value="1"/>
</dbReference>
<protein>
    <submittedName>
        <fullName evidence="8">Biotin synthase-like enzyme</fullName>
    </submittedName>
</protein>
<evidence type="ECO:0000256" key="4">
    <source>
        <dbReference type="ARBA" id="ARBA00022723"/>
    </source>
</evidence>
<dbReference type="Pfam" id="PF04055">
    <property type="entry name" value="Radical_SAM"/>
    <property type="match status" value="1"/>
</dbReference>
<dbReference type="InterPro" id="IPR007197">
    <property type="entry name" value="rSAM"/>
</dbReference>
<dbReference type="InterPro" id="IPR034405">
    <property type="entry name" value="F420"/>
</dbReference>
<keyword evidence="3" id="KW-0949">S-adenosyl-L-methionine</keyword>
<sequence>MANFSHLTKDQLKQKLWEEVALKADLIANGVDISKEALASIKLGTEIKEQVHCLFEMDFQDHDFELPADFNLPLGISVSFNWNPAALYKIVTEKGKFILIKNGNKVSDIEFHKRPGFYGKKTSDGKNMENIGVYNPDGHVFVVYSNECSYKDKGEDCLFCNINHTKDTYAEKEGTEWKTPVQIGEVVAEAYKSGIARHVTITGGVIPERRELEYYLDVADEIKNHTGLEDFNGTATVAAPLDLSNIDRLKEAGYRTTSMNLEIWDKNIYKTICPGKANGSGGWDHWVEALEHAIKVFGYGRVRSTFVTGIEPKNRTLEGFEYLISKGVVAIASLWIPNPGSVLEGHRTPESAWHLDLAEKNVNLWKKNGITYDQIFDANAGSDALQHDIYRIQDETLPVFNLQNSLV</sequence>
<organism evidence="8 9">
    <name type="scientific">Clostridium pasteurianum BC1</name>
    <dbReference type="NCBI Taxonomy" id="86416"/>
    <lineage>
        <taxon>Bacteria</taxon>
        <taxon>Bacillati</taxon>
        <taxon>Bacillota</taxon>
        <taxon>Clostridia</taxon>
        <taxon>Eubacteriales</taxon>
        <taxon>Clostridiaceae</taxon>
        <taxon>Clostridium</taxon>
    </lineage>
</organism>
<evidence type="ECO:0000313" key="8">
    <source>
        <dbReference type="EMBL" id="AGK98898.1"/>
    </source>
</evidence>
<comment type="cofactor">
    <cofactor evidence="1">
        <name>[4Fe-4S] cluster</name>
        <dbReference type="ChEBI" id="CHEBI:49883"/>
    </cofactor>
</comment>
<dbReference type="PATRIC" id="fig|86416.3.peg.4171"/>
<keyword evidence="9" id="KW-1185">Reference proteome</keyword>
<dbReference type="PROSITE" id="PS51918">
    <property type="entry name" value="RADICAL_SAM"/>
    <property type="match status" value="1"/>
</dbReference>
<proteinExistence type="predicted"/>
<gene>
    <name evidence="8" type="ORF">Clopa_4167</name>
</gene>
<dbReference type="RefSeq" id="WP_015617172.1">
    <property type="nucleotide sequence ID" value="NC_021182.1"/>
</dbReference>
<dbReference type="InterPro" id="IPR058240">
    <property type="entry name" value="rSAM_sf"/>
</dbReference>
<feature type="domain" description="Radical SAM core" evidence="7">
    <location>
        <begin position="134"/>
        <end position="373"/>
    </location>
</feature>
<dbReference type="GO" id="GO:0046872">
    <property type="term" value="F:metal ion binding"/>
    <property type="evidence" value="ECO:0007669"/>
    <property type="project" value="UniProtKB-KW"/>
</dbReference>
<evidence type="ECO:0000256" key="5">
    <source>
        <dbReference type="ARBA" id="ARBA00023004"/>
    </source>
</evidence>
<evidence type="ECO:0000313" key="9">
    <source>
        <dbReference type="Proteomes" id="UP000013523"/>
    </source>
</evidence>
<keyword evidence="5" id="KW-0408">Iron</keyword>
<evidence type="ECO:0000256" key="1">
    <source>
        <dbReference type="ARBA" id="ARBA00001966"/>
    </source>
</evidence>
<keyword evidence="6" id="KW-0411">Iron-sulfur</keyword>
<accession>R4K8K2</accession>
<keyword evidence="2" id="KW-0004">4Fe-4S</keyword>
<dbReference type="HOGENOM" id="CLU_054532_0_0_9"/>
<dbReference type="eggNOG" id="COG2516">
    <property type="taxonomic scope" value="Bacteria"/>
</dbReference>
<dbReference type="STRING" id="86416.Clopa_4167"/>
<evidence type="ECO:0000256" key="6">
    <source>
        <dbReference type="ARBA" id="ARBA00023014"/>
    </source>
</evidence>
<name>R4K8K2_CLOPA</name>
<dbReference type="PANTHER" id="PTHR43076">
    <property type="entry name" value="FO SYNTHASE (COFH)"/>
    <property type="match status" value="1"/>
</dbReference>
<dbReference type="SFLD" id="SFLDS00029">
    <property type="entry name" value="Radical_SAM"/>
    <property type="match status" value="1"/>
</dbReference>
<dbReference type="OrthoDB" id="5391057at2"/>
<dbReference type="InterPro" id="IPR013785">
    <property type="entry name" value="Aldolase_TIM"/>
</dbReference>
<evidence type="ECO:0000259" key="7">
    <source>
        <dbReference type="PROSITE" id="PS51918"/>
    </source>
</evidence>
<dbReference type="PANTHER" id="PTHR43076:SF15">
    <property type="entry name" value="7,8-DIDEMETHYL-8-HYDROXY-5-DEAZARIBOFLAVIN SYNTHASE"/>
    <property type="match status" value="1"/>
</dbReference>
<dbReference type="Gene3D" id="3.20.20.70">
    <property type="entry name" value="Aldolase class I"/>
    <property type="match status" value="1"/>
</dbReference>
<dbReference type="GO" id="GO:0044689">
    <property type="term" value="F:7,8-didemethyl-8-hydroxy-5-deazariboflavin synthase activity"/>
    <property type="evidence" value="ECO:0007669"/>
    <property type="project" value="TreeGrafter"/>
</dbReference>
<dbReference type="KEGG" id="cpas:Clopa_4167"/>
<evidence type="ECO:0000256" key="2">
    <source>
        <dbReference type="ARBA" id="ARBA00022485"/>
    </source>
</evidence>
<dbReference type="EMBL" id="CP003261">
    <property type="protein sequence ID" value="AGK98898.1"/>
    <property type="molecule type" value="Genomic_DNA"/>
</dbReference>
<dbReference type="NCBIfam" id="NF045502">
    <property type="entry name" value="variant_rSAM"/>
    <property type="match status" value="1"/>
</dbReference>
<evidence type="ECO:0000256" key="3">
    <source>
        <dbReference type="ARBA" id="ARBA00022691"/>
    </source>
</evidence>
<dbReference type="AlphaFoldDB" id="R4K8K2"/>